<keyword evidence="5" id="KW-0812">Transmembrane</keyword>
<reference evidence="7 8" key="1">
    <citation type="submission" date="2020-06" db="EMBL/GenBank/DDBJ databases">
        <authorList>
            <consortium name="Wellcome Sanger Institute Data Sharing"/>
        </authorList>
    </citation>
    <scope>NUCLEOTIDE SEQUENCE [LARGE SCALE GENOMIC DNA]</scope>
</reference>
<accession>A0AAY4EKF3</accession>
<dbReference type="InterPro" id="IPR050605">
    <property type="entry name" value="Olfactomedin-like_domain"/>
</dbReference>
<evidence type="ECO:0000256" key="1">
    <source>
        <dbReference type="ARBA" id="ARBA00004613"/>
    </source>
</evidence>
<dbReference type="Ensembl" id="ENSDCDT00010068820.1">
    <property type="protein sequence ID" value="ENSDCDP00010058124.1"/>
    <property type="gene ID" value="ENSDCDG00010032782.1"/>
</dbReference>
<reference evidence="7" key="2">
    <citation type="submission" date="2025-05" db="UniProtKB">
        <authorList>
            <consortium name="Ensembl"/>
        </authorList>
    </citation>
    <scope>IDENTIFICATION</scope>
</reference>
<evidence type="ECO:0000259" key="6">
    <source>
        <dbReference type="PROSITE" id="PS51132"/>
    </source>
</evidence>
<evidence type="ECO:0000256" key="3">
    <source>
        <dbReference type="PROSITE-ProRule" id="PRU00446"/>
    </source>
</evidence>
<evidence type="ECO:0000313" key="7">
    <source>
        <dbReference type="Ensembl" id="ENSDCDP00010058117.1"/>
    </source>
</evidence>
<sequence>MFSPGLPWIVKVVLFGTCALTLLNTAGLVFVLLWQGEIAEHLRDVDVHAWSSLLQKAPKDWETHVLLKQTEKELRVRRKRSQGGGQTQPTPECGMDQQDLMMMVTYSVIPTKVLLDHCNTSQGTCLTGPPGPPGSPGFNGAHGLPGLKGDPGKDGRRGRRGEKGEPGEKGDSGIQGEKGLPGPPGPPGYPGVTDFTETIMHEAWSTEVPGDVTTGGTVLDHYKMSIEESDLPENDTIREEVQYVDEISLNKTVGLRNIPESGLPLRESDGLRNISKSEKDLPLRGSDGLRNISKSEKDLPLRESDGLRNISESEKDLPLRESAGMVTFRAAMMSHRQTTPHNYTDCLIKSILCEQIITNMKTTYGNWMQDTKLIDEQIWVAEHFSGRIIDVYMNTGFVQDNIRSETIDVQKFYQGCGHVVHNGHLYYHVAGTFILARLDLQTKMLQTKLVQNALYHNLTYLFPNSKTYFKLAADENALWLIFASDTDETIMVSKIDHVAFSINVPINTSYSRLRAGNAFIAHGILYITNTDDTRVKFAFHLKEEKHISVNISIRPFVGILAMMSYNPTNQHLYLWDNSYLKICSVIFLSDWCKTMT</sequence>
<dbReference type="PANTHER" id="PTHR23192:SF85">
    <property type="entry name" value="GLIOMEDIN"/>
    <property type="match status" value="1"/>
</dbReference>
<feature type="region of interest" description="Disordered" evidence="4">
    <location>
        <begin position="125"/>
        <end position="194"/>
    </location>
</feature>
<evidence type="ECO:0000256" key="4">
    <source>
        <dbReference type="SAM" id="MobiDB-lite"/>
    </source>
</evidence>
<dbReference type="Pfam" id="PF01391">
    <property type="entry name" value="Collagen"/>
    <property type="match status" value="1"/>
</dbReference>
<feature type="transmembrane region" description="Helical" evidence="5">
    <location>
        <begin position="12"/>
        <end position="34"/>
    </location>
</feature>
<dbReference type="Proteomes" id="UP000694580">
    <property type="component" value="Chromosome 17"/>
</dbReference>
<dbReference type="Pfam" id="PF02191">
    <property type="entry name" value="OLF"/>
    <property type="match status" value="1"/>
</dbReference>
<dbReference type="SMART" id="SM00284">
    <property type="entry name" value="OLF"/>
    <property type="match status" value="1"/>
</dbReference>
<evidence type="ECO:0000313" key="8">
    <source>
        <dbReference type="Proteomes" id="UP000694580"/>
    </source>
</evidence>
<keyword evidence="8" id="KW-1185">Reference proteome</keyword>
<dbReference type="GO" id="GO:0005615">
    <property type="term" value="C:extracellular space"/>
    <property type="evidence" value="ECO:0007669"/>
    <property type="project" value="TreeGrafter"/>
</dbReference>
<protein>
    <recommendedName>
        <fullName evidence="6">Olfactomedin-like domain-containing protein</fullName>
    </recommendedName>
</protein>
<dbReference type="Ensembl" id="ENSDCDT00010068813.1">
    <property type="protein sequence ID" value="ENSDCDP00010058117.1"/>
    <property type="gene ID" value="ENSDCDG00010032782.1"/>
</dbReference>
<dbReference type="GO" id="GO:0007165">
    <property type="term" value="P:signal transduction"/>
    <property type="evidence" value="ECO:0007669"/>
    <property type="project" value="TreeGrafter"/>
</dbReference>
<feature type="compositionally biased region" description="Basic and acidic residues" evidence="4">
    <location>
        <begin position="150"/>
        <end position="171"/>
    </location>
</feature>
<dbReference type="Gene3D" id="1.20.5.320">
    <property type="entry name" value="6-Phosphogluconate Dehydrogenase, domain 3"/>
    <property type="match status" value="1"/>
</dbReference>
<evidence type="ECO:0000256" key="2">
    <source>
        <dbReference type="ARBA" id="ARBA00022525"/>
    </source>
</evidence>
<feature type="domain" description="Olfactomedin-like" evidence="6">
    <location>
        <begin position="345"/>
        <end position="589"/>
    </location>
</feature>
<keyword evidence="2" id="KW-0964">Secreted</keyword>
<dbReference type="AlphaFoldDB" id="A0AAY4EKF3"/>
<dbReference type="PROSITE" id="PS51132">
    <property type="entry name" value="OLF"/>
    <property type="match status" value="1"/>
</dbReference>
<evidence type="ECO:0000256" key="5">
    <source>
        <dbReference type="SAM" id="Phobius"/>
    </source>
</evidence>
<dbReference type="GO" id="GO:0009986">
    <property type="term" value="C:cell surface"/>
    <property type="evidence" value="ECO:0007669"/>
    <property type="project" value="TreeGrafter"/>
</dbReference>
<dbReference type="InterPro" id="IPR003112">
    <property type="entry name" value="Olfac-like_dom"/>
</dbReference>
<feature type="compositionally biased region" description="Basic and acidic residues" evidence="4">
    <location>
        <begin position="266"/>
        <end position="282"/>
    </location>
</feature>
<feature type="compositionally biased region" description="Low complexity" evidence="4">
    <location>
        <begin position="136"/>
        <end position="148"/>
    </location>
</feature>
<comment type="caution">
    <text evidence="3">Lacks conserved residue(s) required for the propagation of feature annotation.</text>
</comment>
<dbReference type="InterPro" id="IPR008160">
    <property type="entry name" value="Collagen"/>
</dbReference>
<comment type="subcellular location">
    <subcellularLocation>
        <location evidence="1">Secreted</location>
    </subcellularLocation>
</comment>
<name>A0AAY4EKF3_9TELE</name>
<organism evidence="7 8">
    <name type="scientific">Denticeps clupeoides</name>
    <name type="common">denticle herring</name>
    <dbReference type="NCBI Taxonomy" id="299321"/>
    <lineage>
        <taxon>Eukaryota</taxon>
        <taxon>Metazoa</taxon>
        <taxon>Chordata</taxon>
        <taxon>Craniata</taxon>
        <taxon>Vertebrata</taxon>
        <taxon>Euteleostomi</taxon>
        <taxon>Actinopterygii</taxon>
        <taxon>Neopterygii</taxon>
        <taxon>Teleostei</taxon>
        <taxon>Clupei</taxon>
        <taxon>Clupeiformes</taxon>
        <taxon>Denticipitoidei</taxon>
        <taxon>Denticipitidae</taxon>
        <taxon>Denticeps</taxon>
    </lineage>
</organism>
<dbReference type="PANTHER" id="PTHR23192">
    <property type="entry name" value="OLFACTOMEDIN-RELATED"/>
    <property type="match status" value="1"/>
</dbReference>
<proteinExistence type="predicted"/>
<keyword evidence="5" id="KW-0472">Membrane</keyword>
<keyword evidence="5" id="KW-1133">Transmembrane helix</keyword>
<dbReference type="GeneTree" id="ENSGT00940000158020"/>
<feature type="region of interest" description="Disordered" evidence="4">
    <location>
        <begin position="261"/>
        <end position="314"/>
    </location>
</feature>
<feature type="compositionally biased region" description="Basic and acidic residues" evidence="4">
    <location>
        <begin position="293"/>
        <end position="314"/>
    </location>
</feature>
<gene>
    <name evidence="7" type="primary">GLDN</name>
</gene>
<feature type="region of interest" description="Disordered" evidence="4">
    <location>
        <begin position="72"/>
        <end position="96"/>
    </location>
</feature>